<accession>A0A8T9BT36</accession>
<keyword evidence="3" id="KW-1185">Reference proteome</keyword>
<organism evidence="2 3">
    <name type="scientific">Lachnellula suecica</name>
    <dbReference type="NCBI Taxonomy" id="602035"/>
    <lineage>
        <taxon>Eukaryota</taxon>
        <taxon>Fungi</taxon>
        <taxon>Dikarya</taxon>
        <taxon>Ascomycota</taxon>
        <taxon>Pezizomycotina</taxon>
        <taxon>Leotiomycetes</taxon>
        <taxon>Helotiales</taxon>
        <taxon>Lachnaceae</taxon>
        <taxon>Lachnellula</taxon>
    </lineage>
</organism>
<reference evidence="2 3" key="1">
    <citation type="submission" date="2018-05" db="EMBL/GenBank/DDBJ databases">
        <title>Genome sequencing and assembly of the regulated plant pathogen Lachnellula willkommii and related sister species for the development of diagnostic species identification markers.</title>
        <authorList>
            <person name="Giroux E."/>
            <person name="Bilodeau G."/>
        </authorList>
    </citation>
    <scope>NUCLEOTIDE SEQUENCE [LARGE SCALE GENOMIC DNA]</scope>
    <source>
        <strain evidence="2 3">CBS 268.59</strain>
    </source>
</reference>
<feature type="region of interest" description="Disordered" evidence="1">
    <location>
        <begin position="1"/>
        <end position="36"/>
    </location>
</feature>
<dbReference type="AlphaFoldDB" id="A0A8T9BT36"/>
<dbReference type="Proteomes" id="UP000469558">
    <property type="component" value="Unassembled WGS sequence"/>
</dbReference>
<evidence type="ECO:0000313" key="2">
    <source>
        <dbReference type="EMBL" id="TVY55971.1"/>
    </source>
</evidence>
<evidence type="ECO:0000256" key="1">
    <source>
        <dbReference type="SAM" id="MobiDB-lite"/>
    </source>
</evidence>
<name>A0A8T9BT36_9HELO</name>
<dbReference type="OrthoDB" id="4932428at2759"/>
<evidence type="ECO:0000313" key="3">
    <source>
        <dbReference type="Proteomes" id="UP000469558"/>
    </source>
</evidence>
<proteinExistence type="predicted"/>
<dbReference type="EMBL" id="QGMK01002798">
    <property type="protein sequence ID" value="TVY55971.1"/>
    <property type="molecule type" value="Genomic_DNA"/>
</dbReference>
<comment type="caution">
    <text evidence="2">The sequence shown here is derived from an EMBL/GenBank/DDBJ whole genome shotgun (WGS) entry which is preliminary data.</text>
</comment>
<feature type="compositionally biased region" description="Basic residues" evidence="1">
    <location>
        <begin position="1"/>
        <end position="15"/>
    </location>
</feature>
<protein>
    <submittedName>
        <fullName evidence="2">Uncharacterized protein</fullName>
    </submittedName>
</protein>
<feature type="compositionally biased region" description="Low complexity" evidence="1">
    <location>
        <begin position="16"/>
        <end position="27"/>
    </location>
</feature>
<gene>
    <name evidence="2" type="ORF">LSUE1_G009793</name>
</gene>
<sequence>MSGRHGHSKRSHGHSSGHSSSHGSSSRASRRGTQSVSQLIESLNTHRINTLTELRRIERVAADSSAEDQVAFQEPMTSAWTYYVTSHQMLNELRNLTRNYPFSSDALDDAKYRVSNDPDSNRSWNYAWLVLIKVKNDRMVDSYATAEAAKPEMWGGRFPEAEEAQQLAACLAWEWHEALEQMLRHWEEPPTTTGY</sequence>